<gene>
    <name evidence="1" type="ORF">LCGC14_1833920</name>
</gene>
<protein>
    <submittedName>
        <fullName evidence="1">Uncharacterized protein</fullName>
    </submittedName>
</protein>
<feature type="non-terminal residue" evidence="1">
    <location>
        <position position="1"/>
    </location>
</feature>
<proteinExistence type="predicted"/>
<accession>A0A0F9GF73</accession>
<dbReference type="EMBL" id="LAZR01018155">
    <property type="protein sequence ID" value="KKL97499.1"/>
    <property type="molecule type" value="Genomic_DNA"/>
</dbReference>
<sequence length="54" mass="6099">VIVVGLLSVALSVGLWIPSLGWSWKIWELTEEFISYLESKGFFSVLDVEVAKEK</sequence>
<evidence type="ECO:0000313" key="1">
    <source>
        <dbReference type="EMBL" id="KKL97499.1"/>
    </source>
</evidence>
<dbReference type="AlphaFoldDB" id="A0A0F9GF73"/>
<organism evidence="1">
    <name type="scientific">marine sediment metagenome</name>
    <dbReference type="NCBI Taxonomy" id="412755"/>
    <lineage>
        <taxon>unclassified sequences</taxon>
        <taxon>metagenomes</taxon>
        <taxon>ecological metagenomes</taxon>
    </lineage>
</organism>
<comment type="caution">
    <text evidence="1">The sequence shown here is derived from an EMBL/GenBank/DDBJ whole genome shotgun (WGS) entry which is preliminary data.</text>
</comment>
<name>A0A0F9GF73_9ZZZZ</name>
<reference evidence="1" key="1">
    <citation type="journal article" date="2015" name="Nature">
        <title>Complex archaea that bridge the gap between prokaryotes and eukaryotes.</title>
        <authorList>
            <person name="Spang A."/>
            <person name="Saw J.H."/>
            <person name="Jorgensen S.L."/>
            <person name="Zaremba-Niedzwiedzka K."/>
            <person name="Martijn J."/>
            <person name="Lind A.E."/>
            <person name="van Eijk R."/>
            <person name="Schleper C."/>
            <person name="Guy L."/>
            <person name="Ettema T.J."/>
        </authorList>
    </citation>
    <scope>NUCLEOTIDE SEQUENCE</scope>
</reference>